<dbReference type="PANTHER" id="PTHR31890">
    <property type="entry name" value="PLANT INVERTASE/PECTIN METHYLESTERASE INHIBITOR SUPERFAMILY PROTEIN"/>
    <property type="match status" value="1"/>
</dbReference>
<reference evidence="2" key="1">
    <citation type="journal article" date="2023" name="Science">
        <title>Elucidation of the pathway for biosynthesis of saponin adjuvants from the soapbark tree.</title>
        <authorList>
            <person name="Reed J."/>
            <person name="Orme A."/>
            <person name="El-Demerdash A."/>
            <person name="Owen C."/>
            <person name="Martin L.B.B."/>
            <person name="Misra R.C."/>
            <person name="Kikuchi S."/>
            <person name="Rejzek M."/>
            <person name="Martin A.C."/>
            <person name="Harkess A."/>
            <person name="Leebens-Mack J."/>
            <person name="Louveau T."/>
            <person name="Stephenson M.J."/>
            <person name="Osbourn A."/>
        </authorList>
    </citation>
    <scope>NUCLEOTIDE SEQUENCE</scope>
    <source>
        <strain evidence="2">S10</strain>
    </source>
</reference>
<name>A0AAD7M6X6_QUISA</name>
<proteinExistence type="predicted"/>
<keyword evidence="3" id="KW-1185">Reference proteome</keyword>
<evidence type="ECO:0000313" key="3">
    <source>
        <dbReference type="Proteomes" id="UP001163823"/>
    </source>
</evidence>
<dbReference type="SUPFAM" id="SSF101148">
    <property type="entry name" value="Plant invertase/pectin methylesterase inhibitor"/>
    <property type="match status" value="1"/>
</dbReference>
<dbReference type="InterPro" id="IPR035513">
    <property type="entry name" value="Invertase/methylesterase_inhib"/>
</dbReference>
<organism evidence="2 3">
    <name type="scientific">Quillaja saponaria</name>
    <name type="common">Soap bark tree</name>
    <dbReference type="NCBI Taxonomy" id="32244"/>
    <lineage>
        <taxon>Eukaryota</taxon>
        <taxon>Viridiplantae</taxon>
        <taxon>Streptophyta</taxon>
        <taxon>Embryophyta</taxon>
        <taxon>Tracheophyta</taxon>
        <taxon>Spermatophyta</taxon>
        <taxon>Magnoliopsida</taxon>
        <taxon>eudicotyledons</taxon>
        <taxon>Gunneridae</taxon>
        <taxon>Pentapetalae</taxon>
        <taxon>rosids</taxon>
        <taxon>fabids</taxon>
        <taxon>Fabales</taxon>
        <taxon>Quillajaceae</taxon>
        <taxon>Quillaja</taxon>
    </lineage>
</organism>
<comment type="caution">
    <text evidence="2">The sequence shown here is derived from an EMBL/GenBank/DDBJ whole genome shotgun (WGS) entry which is preliminary data.</text>
</comment>
<feature type="signal peptide" evidence="1">
    <location>
        <begin position="1"/>
        <end position="30"/>
    </location>
</feature>
<gene>
    <name evidence="2" type="ORF">O6P43_008079</name>
</gene>
<dbReference type="AlphaFoldDB" id="A0AAD7M6X6"/>
<keyword evidence="1" id="KW-0732">Signal</keyword>
<evidence type="ECO:0000256" key="1">
    <source>
        <dbReference type="SAM" id="SignalP"/>
    </source>
</evidence>
<dbReference type="Gene3D" id="1.20.140.40">
    <property type="entry name" value="Invertase/pectin methylesterase inhibitor family protein"/>
    <property type="match status" value="1"/>
</dbReference>
<dbReference type="NCBIfam" id="TIGR01614">
    <property type="entry name" value="PME_inhib"/>
    <property type="match status" value="1"/>
</dbReference>
<feature type="chain" id="PRO_5042006665" evidence="1">
    <location>
        <begin position="31"/>
        <end position="183"/>
    </location>
</feature>
<dbReference type="Proteomes" id="UP001163823">
    <property type="component" value="Chromosome 4"/>
</dbReference>
<protein>
    <submittedName>
        <fullName evidence="2">Plant invertase/pectin methylesterase inhibitor protein</fullName>
    </submittedName>
</protein>
<dbReference type="EMBL" id="JARAOO010000004">
    <property type="protein sequence ID" value="KAJ7969790.1"/>
    <property type="molecule type" value="Genomic_DNA"/>
</dbReference>
<dbReference type="InterPro" id="IPR006501">
    <property type="entry name" value="Pectinesterase_inhib_dom"/>
</dbReference>
<accession>A0AAD7M6X6</accession>
<dbReference type="PANTHER" id="PTHR31890:SF9">
    <property type="entry name" value="PLANT INVERTASE_PECTIN METHYLESTERASE INHIBITOR SUPERFAMILY PROTEIN"/>
    <property type="match status" value="1"/>
</dbReference>
<sequence>MASSPSLNHALFLSTISLFLLVQFPLPTTANLGLLGGICKNSAVVADYSLCMQVLETNPHAILSAKNLLELGTVIFRIADAKMTEADKHLKDLIKTNPKAISLEETCTFSHLFGIEKDFVQGMKKDPKSTSYDTMVALDTARYCESGLAGLGLKVPSIEAGIRDIRTFSNILTAILDSLPMPN</sequence>
<evidence type="ECO:0000313" key="2">
    <source>
        <dbReference type="EMBL" id="KAJ7969790.1"/>
    </source>
</evidence>
<dbReference type="KEGG" id="qsa:O6P43_008079"/>
<dbReference type="GO" id="GO:0004857">
    <property type="term" value="F:enzyme inhibitor activity"/>
    <property type="evidence" value="ECO:0007669"/>
    <property type="project" value="InterPro"/>
</dbReference>